<name>A0A6J8F0B3_MYTCO</name>
<organism evidence="2 3">
    <name type="scientific">Mytilus coruscus</name>
    <name type="common">Sea mussel</name>
    <dbReference type="NCBI Taxonomy" id="42192"/>
    <lineage>
        <taxon>Eukaryota</taxon>
        <taxon>Metazoa</taxon>
        <taxon>Spiralia</taxon>
        <taxon>Lophotrochozoa</taxon>
        <taxon>Mollusca</taxon>
        <taxon>Bivalvia</taxon>
        <taxon>Autobranchia</taxon>
        <taxon>Pteriomorphia</taxon>
        <taxon>Mytilida</taxon>
        <taxon>Mytiloidea</taxon>
        <taxon>Mytilidae</taxon>
        <taxon>Mytilinae</taxon>
        <taxon>Mytilus</taxon>
    </lineage>
</organism>
<dbReference type="PROSITE" id="PS50005">
    <property type="entry name" value="TPR"/>
    <property type="match status" value="1"/>
</dbReference>
<keyword evidence="3" id="KW-1185">Reference proteome</keyword>
<evidence type="ECO:0000256" key="1">
    <source>
        <dbReference type="PROSITE-ProRule" id="PRU00339"/>
    </source>
</evidence>
<dbReference type="OrthoDB" id="6147354at2759"/>
<accession>A0A6J8F0B3</accession>
<dbReference type="SUPFAM" id="SSF48452">
    <property type="entry name" value="TPR-like"/>
    <property type="match status" value="1"/>
</dbReference>
<gene>
    <name evidence="2" type="ORF">MCOR_57893</name>
</gene>
<sequence length="480" mass="55506">MMNNVRDNLVTDVNICITSGSFGESIEMKGSDIDVMHVLKEIKVYETMSSVVKENDKTYFSMNMEETKPGFTSLLLEYTHAVDVLPMCTDVRGRIFLSNVKFKKRFEQPRLNVDHGPCLSDHDSLYDYCFCLHSESWITSANQWIIRPNNSWPSPEITLFEPSPNLDIPLLPFICSFQQLANSNFLLMLKQNFFLMGNTRKGYVRAVHNLLNLQSTRIQYIYLYFMSALSENMPKAIPQIKRDGNKYFYKQYNTYLSYLLQNTHQDCVSEWLILAALFYKTQQYNKVLYLTLYSLSKCTSEKLCQGKDLTDIQIELLSLKTIQKKGKINLLKLLKVQSCAFGRTFLIPTELQMNVPIGELKFFPILPAVVSAHFLRVLCHYHLNNLKQCRKSVSALGLTIAEEYFIPKLKSEKSDSYDCLGVALQLIGETENAKQAFVRSIELKPEQVFNLSYKRLYEIVKGVGRVLVLKKPNFQYMFED</sequence>
<evidence type="ECO:0000313" key="2">
    <source>
        <dbReference type="EMBL" id="CAC5426157.1"/>
    </source>
</evidence>
<dbReference type="InterPro" id="IPR011990">
    <property type="entry name" value="TPR-like_helical_dom_sf"/>
</dbReference>
<protein>
    <submittedName>
        <fullName evidence="2">Uncharacterized protein</fullName>
    </submittedName>
</protein>
<proteinExistence type="predicted"/>
<dbReference type="EMBL" id="CACVKT020010403">
    <property type="protein sequence ID" value="CAC5426157.1"/>
    <property type="molecule type" value="Genomic_DNA"/>
</dbReference>
<feature type="repeat" description="TPR" evidence="1">
    <location>
        <begin position="414"/>
        <end position="447"/>
    </location>
</feature>
<keyword evidence="1" id="KW-0802">TPR repeat</keyword>
<dbReference type="Proteomes" id="UP000507470">
    <property type="component" value="Unassembled WGS sequence"/>
</dbReference>
<evidence type="ECO:0000313" key="3">
    <source>
        <dbReference type="Proteomes" id="UP000507470"/>
    </source>
</evidence>
<dbReference type="AlphaFoldDB" id="A0A6J8F0B3"/>
<dbReference type="InterPro" id="IPR019734">
    <property type="entry name" value="TPR_rpt"/>
</dbReference>
<reference evidence="2 3" key="1">
    <citation type="submission" date="2020-06" db="EMBL/GenBank/DDBJ databases">
        <authorList>
            <person name="Li R."/>
            <person name="Bekaert M."/>
        </authorList>
    </citation>
    <scope>NUCLEOTIDE SEQUENCE [LARGE SCALE GENOMIC DNA]</scope>
    <source>
        <strain evidence="3">wild</strain>
    </source>
</reference>